<dbReference type="InterPro" id="IPR003772">
    <property type="entry name" value="YceD"/>
</dbReference>
<evidence type="ECO:0000313" key="1">
    <source>
        <dbReference type="EMBL" id="GIH70691.1"/>
    </source>
</evidence>
<sequence>MSAHNLDPRAPWVISTHDLGRRPGSMRRSNLTLPAPADLAVGMIGVPKDADVELDLRLEAVMEGVLVTGTARAPLSGECSRCLEPLASEIEVDFQELYFYSADAAFPGGDAGGEDDLFLDGELLDLEPVFRDAVVLALPLSPVCGDDCLGLCAECGIRLAEAGPDHRHEKIDSRWAALQGLEMDNEDDQEG</sequence>
<dbReference type="Proteomes" id="UP000610966">
    <property type="component" value="Unassembled WGS sequence"/>
</dbReference>
<name>A0A8J3R7D2_9ACTN</name>
<evidence type="ECO:0008006" key="3">
    <source>
        <dbReference type="Google" id="ProtNLM"/>
    </source>
</evidence>
<dbReference type="PANTHER" id="PTHR34374:SF1">
    <property type="entry name" value="LARGE RIBOSOMAL RNA SUBUNIT ACCUMULATION PROTEIN YCED HOMOLOG 1, CHLOROPLASTIC"/>
    <property type="match status" value="1"/>
</dbReference>
<dbReference type="Pfam" id="PF02620">
    <property type="entry name" value="YceD"/>
    <property type="match status" value="1"/>
</dbReference>
<comment type="caution">
    <text evidence="1">The sequence shown here is derived from an EMBL/GenBank/DDBJ whole genome shotgun (WGS) entry which is preliminary data.</text>
</comment>
<dbReference type="AlphaFoldDB" id="A0A8J3R7D2"/>
<dbReference type="RefSeq" id="WP_204016399.1">
    <property type="nucleotide sequence ID" value="NZ_BOOG01000024.1"/>
</dbReference>
<accession>A0A8J3R7D2</accession>
<evidence type="ECO:0000313" key="2">
    <source>
        <dbReference type="Proteomes" id="UP000610966"/>
    </source>
</evidence>
<reference evidence="1" key="1">
    <citation type="submission" date="2021-01" db="EMBL/GenBank/DDBJ databases">
        <title>Whole genome shotgun sequence of Sphaerimonospora thailandensis NBRC 107569.</title>
        <authorList>
            <person name="Komaki H."/>
            <person name="Tamura T."/>
        </authorList>
    </citation>
    <scope>NUCLEOTIDE SEQUENCE</scope>
    <source>
        <strain evidence="1">NBRC 107569</strain>
    </source>
</reference>
<keyword evidence="2" id="KW-1185">Reference proteome</keyword>
<gene>
    <name evidence="1" type="ORF">Mth01_29440</name>
</gene>
<proteinExistence type="predicted"/>
<organism evidence="1 2">
    <name type="scientific">Sphaerimonospora thailandensis</name>
    <dbReference type="NCBI Taxonomy" id="795644"/>
    <lineage>
        <taxon>Bacteria</taxon>
        <taxon>Bacillati</taxon>
        <taxon>Actinomycetota</taxon>
        <taxon>Actinomycetes</taxon>
        <taxon>Streptosporangiales</taxon>
        <taxon>Streptosporangiaceae</taxon>
        <taxon>Sphaerimonospora</taxon>
    </lineage>
</organism>
<dbReference type="PANTHER" id="PTHR34374">
    <property type="entry name" value="LARGE RIBOSOMAL RNA SUBUNIT ACCUMULATION PROTEIN YCED HOMOLOG 1, CHLOROPLASTIC"/>
    <property type="match status" value="1"/>
</dbReference>
<protein>
    <recommendedName>
        <fullName evidence="3">DUF177 domain-containing protein</fullName>
    </recommendedName>
</protein>
<dbReference type="EMBL" id="BOOG01000024">
    <property type="protein sequence ID" value="GIH70691.1"/>
    <property type="molecule type" value="Genomic_DNA"/>
</dbReference>